<reference evidence="2 3" key="1">
    <citation type="journal article" date="2023" name="Int. J. Syst. Evol. Microbiol.">
        <title>Ligilactobacillus ubinensis sp. nov., a novel species isolated from the wild ferment of a durian fruit (Durio zibethinus).</title>
        <authorList>
            <person name="Heng Y.C."/>
            <person name="Menon N."/>
            <person name="Chen B."/>
            <person name="Loo B.Z.L."/>
            <person name="Wong G.W.J."/>
            <person name="Lim A.C.H."/>
            <person name="Silvaraju S."/>
            <person name="Kittelmann S."/>
        </authorList>
    </citation>
    <scope>NUCLEOTIDE SEQUENCE [LARGE SCALE GENOMIC DNA]</scope>
    <source>
        <strain evidence="2 3">WILCCON 0076</strain>
    </source>
</reference>
<keyword evidence="1" id="KW-0812">Transmembrane</keyword>
<dbReference type="EMBL" id="JAIULA010000001">
    <property type="protein sequence ID" value="MCP0885878.1"/>
    <property type="molecule type" value="Genomic_DNA"/>
</dbReference>
<feature type="transmembrane region" description="Helical" evidence="1">
    <location>
        <begin position="40"/>
        <end position="59"/>
    </location>
</feature>
<sequence length="62" mass="6759">MNWRQFGIGIAFFILALAIGAILMYRLTHQGHMGIGLLRGFKLSALMLAALGAAIYNITHSL</sequence>
<accession>A0A9X2FJV8</accession>
<dbReference type="Proteomes" id="UP001139006">
    <property type="component" value="Unassembled WGS sequence"/>
</dbReference>
<evidence type="ECO:0000313" key="2">
    <source>
        <dbReference type="EMBL" id="MCP0885878.1"/>
    </source>
</evidence>
<feature type="transmembrane region" description="Helical" evidence="1">
    <location>
        <begin position="6"/>
        <end position="28"/>
    </location>
</feature>
<keyword evidence="1" id="KW-1133">Transmembrane helix</keyword>
<comment type="caution">
    <text evidence="2">The sequence shown here is derived from an EMBL/GenBank/DDBJ whole genome shotgun (WGS) entry which is preliminary data.</text>
</comment>
<dbReference type="RefSeq" id="WP_253358639.1">
    <property type="nucleotide sequence ID" value="NZ_JAIULA010000001.1"/>
</dbReference>
<protein>
    <submittedName>
        <fullName evidence="2">Uncharacterized protein</fullName>
    </submittedName>
</protein>
<evidence type="ECO:0000313" key="3">
    <source>
        <dbReference type="Proteomes" id="UP001139006"/>
    </source>
</evidence>
<evidence type="ECO:0000256" key="1">
    <source>
        <dbReference type="SAM" id="Phobius"/>
    </source>
</evidence>
<organism evidence="2 3">
    <name type="scientific">Ligilactobacillus ubinensis</name>
    <dbReference type="NCBI Taxonomy" id="2876789"/>
    <lineage>
        <taxon>Bacteria</taxon>
        <taxon>Bacillati</taxon>
        <taxon>Bacillota</taxon>
        <taxon>Bacilli</taxon>
        <taxon>Lactobacillales</taxon>
        <taxon>Lactobacillaceae</taxon>
        <taxon>Ligilactobacillus</taxon>
    </lineage>
</organism>
<name>A0A9X2FJV8_9LACO</name>
<keyword evidence="3" id="KW-1185">Reference proteome</keyword>
<keyword evidence="1" id="KW-0472">Membrane</keyword>
<proteinExistence type="predicted"/>
<dbReference type="AlphaFoldDB" id="A0A9X2FJV8"/>
<gene>
    <name evidence="2" type="ORF">LB941_00835</name>
</gene>